<name>A0ABZ1AJW8_AROEV</name>
<dbReference type="EMBL" id="CP141259">
    <property type="protein sequence ID" value="WRL44857.1"/>
    <property type="molecule type" value="Genomic_DNA"/>
</dbReference>
<dbReference type="Pfam" id="PF00248">
    <property type="entry name" value="Aldo_ket_red"/>
    <property type="match status" value="1"/>
</dbReference>
<evidence type="ECO:0000313" key="3">
    <source>
        <dbReference type="Proteomes" id="UP001626593"/>
    </source>
</evidence>
<dbReference type="Gene3D" id="3.20.20.100">
    <property type="entry name" value="NADP-dependent oxidoreductase domain"/>
    <property type="match status" value="1"/>
</dbReference>
<dbReference type="Proteomes" id="UP001626593">
    <property type="component" value="Chromosome"/>
</dbReference>
<accession>A0ABZ1AJW8</accession>
<sequence length="323" mass="35219">MSSPSSPMNAGRAMTRAEFLRLAAGAAVGLLVGGGAKAQAHAPGESSGGAMPTRPIPSTLEPLPVIGLGTYVGFDVPRDSEEYRRLPEVLRALFESGGAVIDTSPMYGRAEAVTGELLAAGGLRSRAFVATKVWTRGRAEGIRQMQESMRLLQVERLDLMQVHNLVDWRVHLATLREWEAAGRVRYIGITHYTQGAYGELEAVMREAQFDFVQVNYSVDEREAERRILPLAAERGMAVLINRPFGGGRVLRRLRDRPLPPWAMEIGATSWAQVLLKFVLSHPAVTCAIPGTGRPEHMADNVRAAIGTFPDAAFWQRHVDSIGA</sequence>
<dbReference type="CDD" id="cd19095">
    <property type="entry name" value="AKR_PA4992-like"/>
    <property type="match status" value="1"/>
</dbReference>
<dbReference type="InterPro" id="IPR036812">
    <property type="entry name" value="NAD(P)_OxRdtase_dom_sf"/>
</dbReference>
<dbReference type="SUPFAM" id="SSF51430">
    <property type="entry name" value="NAD(P)-linked oxidoreductase"/>
    <property type="match status" value="1"/>
</dbReference>
<evidence type="ECO:0000313" key="2">
    <source>
        <dbReference type="EMBL" id="WRL44857.1"/>
    </source>
</evidence>
<evidence type="ECO:0000259" key="1">
    <source>
        <dbReference type="Pfam" id="PF00248"/>
    </source>
</evidence>
<dbReference type="PANTHER" id="PTHR43638">
    <property type="entry name" value="OXIDOREDUCTASE, ALDO/KETO REDUCTASE FAMILY PROTEIN"/>
    <property type="match status" value="1"/>
</dbReference>
<proteinExistence type="predicted"/>
<dbReference type="InterPro" id="IPR006311">
    <property type="entry name" value="TAT_signal"/>
</dbReference>
<organism evidence="2 3">
    <name type="scientific">Aromatoleum evansii</name>
    <name type="common">Azoarcus evansii</name>
    <dbReference type="NCBI Taxonomy" id="59406"/>
    <lineage>
        <taxon>Bacteria</taxon>
        <taxon>Pseudomonadati</taxon>
        <taxon>Pseudomonadota</taxon>
        <taxon>Betaproteobacteria</taxon>
        <taxon>Rhodocyclales</taxon>
        <taxon>Rhodocyclaceae</taxon>
        <taxon>Aromatoleum</taxon>
    </lineage>
</organism>
<reference evidence="2 3" key="1">
    <citation type="submission" date="2023-12" db="EMBL/GenBank/DDBJ databases">
        <title>A. evansii MAY27, complete genome.</title>
        <authorList>
            <person name="Wang Y."/>
        </authorList>
    </citation>
    <scope>NUCLEOTIDE SEQUENCE [LARGE SCALE GENOMIC DNA]</scope>
    <source>
        <strain evidence="2 3">MAY27</strain>
    </source>
</reference>
<dbReference type="RefSeq" id="WP_407278143.1">
    <property type="nucleotide sequence ID" value="NZ_CP141259.1"/>
</dbReference>
<dbReference type="PROSITE" id="PS51318">
    <property type="entry name" value="TAT"/>
    <property type="match status" value="1"/>
</dbReference>
<gene>
    <name evidence="2" type="ORF">U5817_16765</name>
</gene>
<dbReference type="PANTHER" id="PTHR43638:SF3">
    <property type="entry name" value="ALDEHYDE REDUCTASE"/>
    <property type="match status" value="1"/>
</dbReference>
<dbReference type="InterPro" id="IPR023210">
    <property type="entry name" value="NADP_OxRdtase_dom"/>
</dbReference>
<protein>
    <submittedName>
        <fullName evidence="2">Aldo/keto reductase</fullName>
    </submittedName>
</protein>
<keyword evidence="3" id="KW-1185">Reference proteome</keyword>
<feature type="domain" description="NADP-dependent oxidoreductase" evidence="1">
    <location>
        <begin position="66"/>
        <end position="310"/>
    </location>
</feature>